<evidence type="ECO:0000256" key="8">
    <source>
        <dbReference type="SAM" id="MobiDB-lite"/>
    </source>
</evidence>
<dbReference type="Gene3D" id="3.30.230.10">
    <property type="match status" value="1"/>
</dbReference>
<dbReference type="GO" id="GO:0030677">
    <property type="term" value="C:ribonuclease P complex"/>
    <property type="evidence" value="ECO:0007669"/>
    <property type="project" value="TreeGrafter"/>
</dbReference>
<dbReference type="Pfam" id="PF00825">
    <property type="entry name" value="Ribonuclease_P"/>
    <property type="match status" value="1"/>
</dbReference>
<dbReference type="GO" id="GO:0001682">
    <property type="term" value="P:tRNA 5'-leader removal"/>
    <property type="evidence" value="ECO:0007669"/>
    <property type="project" value="UniProtKB-UniRule"/>
</dbReference>
<evidence type="ECO:0000256" key="3">
    <source>
        <dbReference type="ARBA" id="ARBA00022759"/>
    </source>
</evidence>
<organism evidence="9 10">
    <name type="scientific">Corynebacterium meridianum</name>
    <dbReference type="NCBI Taxonomy" id="2765363"/>
    <lineage>
        <taxon>Bacteria</taxon>
        <taxon>Bacillati</taxon>
        <taxon>Actinomycetota</taxon>
        <taxon>Actinomycetes</taxon>
        <taxon>Mycobacteriales</taxon>
        <taxon>Corynebacteriaceae</taxon>
        <taxon>Corynebacterium</taxon>
    </lineage>
</organism>
<comment type="subunit">
    <text evidence="6">Consists of a catalytic RNA component (M1 or rnpB) and a protein subunit.</text>
</comment>
<dbReference type="GO" id="GO:0042781">
    <property type="term" value="F:3'-tRNA processing endoribonuclease activity"/>
    <property type="evidence" value="ECO:0007669"/>
    <property type="project" value="TreeGrafter"/>
</dbReference>
<comment type="caution">
    <text evidence="9">The sequence shown here is derived from an EMBL/GenBank/DDBJ whole genome shotgun (WGS) entry which is preliminary data.</text>
</comment>
<dbReference type="RefSeq" id="WP_198738772.1">
    <property type="nucleotide sequence ID" value="NZ_JAEIOS010000013.1"/>
</dbReference>
<keyword evidence="2 6" id="KW-0540">Nuclease</keyword>
<dbReference type="EMBL" id="JAEIOS010000013">
    <property type="protein sequence ID" value="MBI8989734.1"/>
    <property type="molecule type" value="Genomic_DNA"/>
</dbReference>
<comment type="similarity">
    <text evidence="6">Belongs to the RnpA family.</text>
</comment>
<accession>A0A934M7L8</accession>
<gene>
    <name evidence="6 9" type="primary">rnpA</name>
    <name evidence="9" type="ORF">JDV75_08160</name>
</gene>
<protein>
    <recommendedName>
        <fullName evidence="6 7">Ribonuclease P protein component</fullName>
        <shortName evidence="6">RNase P protein</shortName>
        <shortName evidence="6">RNaseP protein</shortName>
        <ecNumber evidence="6 7">3.1.26.5</ecNumber>
    </recommendedName>
    <alternativeName>
        <fullName evidence="6">Protein C5</fullName>
    </alternativeName>
</protein>
<keyword evidence="1 6" id="KW-0819">tRNA processing</keyword>
<evidence type="ECO:0000256" key="7">
    <source>
        <dbReference type="NCBIfam" id="TIGR00188"/>
    </source>
</evidence>
<reference evidence="9" key="1">
    <citation type="submission" date="2020-12" db="EMBL/GenBank/DDBJ databases">
        <title>Genome public.</title>
        <authorList>
            <person name="Sun Q."/>
        </authorList>
    </citation>
    <scope>NUCLEOTIDE SEQUENCE</scope>
    <source>
        <strain evidence="9">CCM 8863</strain>
    </source>
</reference>
<evidence type="ECO:0000256" key="2">
    <source>
        <dbReference type="ARBA" id="ARBA00022722"/>
    </source>
</evidence>
<dbReference type="GO" id="GO:0000049">
    <property type="term" value="F:tRNA binding"/>
    <property type="evidence" value="ECO:0007669"/>
    <property type="project" value="UniProtKB-UniRule"/>
</dbReference>
<keyword evidence="4 6" id="KW-0378">Hydrolase</keyword>
<dbReference type="InterPro" id="IPR020568">
    <property type="entry name" value="Ribosomal_Su5_D2-typ_SF"/>
</dbReference>
<evidence type="ECO:0000256" key="1">
    <source>
        <dbReference type="ARBA" id="ARBA00022694"/>
    </source>
</evidence>
<dbReference type="HAMAP" id="MF_00227">
    <property type="entry name" value="RNase_P"/>
    <property type="match status" value="1"/>
</dbReference>
<name>A0A934M7L8_9CORY</name>
<dbReference type="Proteomes" id="UP000645966">
    <property type="component" value="Unassembled WGS sequence"/>
</dbReference>
<dbReference type="InterPro" id="IPR014721">
    <property type="entry name" value="Ribsml_uS5_D2-typ_fold_subgr"/>
</dbReference>
<dbReference type="SUPFAM" id="SSF54211">
    <property type="entry name" value="Ribosomal protein S5 domain 2-like"/>
    <property type="match status" value="1"/>
</dbReference>
<dbReference type="InterPro" id="IPR000100">
    <property type="entry name" value="RNase_P"/>
</dbReference>
<evidence type="ECO:0000256" key="6">
    <source>
        <dbReference type="HAMAP-Rule" id="MF_00227"/>
    </source>
</evidence>
<evidence type="ECO:0000256" key="4">
    <source>
        <dbReference type="ARBA" id="ARBA00022801"/>
    </source>
</evidence>
<evidence type="ECO:0000256" key="5">
    <source>
        <dbReference type="ARBA" id="ARBA00022884"/>
    </source>
</evidence>
<feature type="region of interest" description="Disordered" evidence="8">
    <location>
        <begin position="1"/>
        <end position="20"/>
    </location>
</feature>
<keyword evidence="3 6" id="KW-0255">Endonuclease</keyword>
<evidence type="ECO:0000313" key="9">
    <source>
        <dbReference type="EMBL" id="MBI8989734.1"/>
    </source>
</evidence>
<keyword evidence="10" id="KW-1185">Reference proteome</keyword>
<keyword evidence="5 6" id="KW-0694">RNA-binding</keyword>
<evidence type="ECO:0000313" key="10">
    <source>
        <dbReference type="Proteomes" id="UP000645966"/>
    </source>
</evidence>
<comment type="catalytic activity">
    <reaction evidence="6">
        <text>Endonucleolytic cleavage of RNA, removing 5'-extranucleotides from tRNA precursor.</text>
        <dbReference type="EC" id="3.1.26.5"/>
    </reaction>
</comment>
<dbReference type="EC" id="3.1.26.5" evidence="6 7"/>
<comment type="function">
    <text evidence="6">RNaseP catalyzes the removal of the 5'-leader sequence from pre-tRNA to produce the mature 5'-terminus. It can also cleave other RNA substrates such as 4.5S RNA. The protein component plays an auxiliary but essential role in vivo by binding to the 5'-leader sequence and broadening the substrate specificity of the ribozyme.</text>
</comment>
<dbReference type="PANTHER" id="PTHR33992">
    <property type="entry name" value="RIBONUCLEASE P PROTEIN COMPONENT"/>
    <property type="match status" value="1"/>
</dbReference>
<dbReference type="GO" id="GO:0004526">
    <property type="term" value="F:ribonuclease P activity"/>
    <property type="evidence" value="ECO:0007669"/>
    <property type="project" value="UniProtKB-UniRule"/>
</dbReference>
<dbReference type="PANTHER" id="PTHR33992:SF1">
    <property type="entry name" value="RIBONUCLEASE P PROTEIN COMPONENT"/>
    <property type="match status" value="1"/>
</dbReference>
<proteinExistence type="inferred from homology"/>
<sequence length="121" mass="13205">MLPKEHRLSTPSDFSRTIRGGRRAGSKTVIVHLRHTQTEPGEARCGGPRFGLIVSKAVGNAVIRHRVSRRLRHVCAALVADLDTDCDVVIRALPRAADAPGRDLDRDVRKALGRIRGRTGG</sequence>
<dbReference type="AlphaFoldDB" id="A0A934M7L8"/>
<dbReference type="NCBIfam" id="TIGR00188">
    <property type="entry name" value="rnpA"/>
    <property type="match status" value="1"/>
</dbReference>